<evidence type="ECO:0000256" key="7">
    <source>
        <dbReference type="ARBA" id="ARBA00023004"/>
    </source>
</evidence>
<evidence type="ECO:0000256" key="5">
    <source>
        <dbReference type="ARBA" id="ARBA00022723"/>
    </source>
</evidence>
<evidence type="ECO:0000256" key="4">
    <source>
        <dbReference type="ARBA" id="ARBA00022434"/>
    </source>
</evidence>
<evidence type="ECO:0000256" key="1">
    <source>
        <dbReference type="ARBA" id="ARBA00004371"/>
    </source>
</evidence>
<dbReference type="Pfam" id="PF00210">
    <property type="entry name" value="Ferritin"/>
    <property type="match status" value="1"/>
</dbReference>
<evidence type="ECO:0000256" key="3">
    <source>
        <dbReference type="ARBA" id="ARBA00007513"/>
    </source>
</evidence>
<feature type="binding site" evidence="12">
    <location>
        <position position="107"/>
    </location>
    <ligand>
        <name>Fe cation</name>
        <dbReference type="ChEBI" id="CHEBI:24875"/>
        <label>1</label>
    </ligand>
</feature>
<dbReference type="GO" id="GO:0008198">
    <property type="term" value="F:ferrous iron binding"/>
    <property type="evidence" value="ECO:0007669"/>
    <property type="project" value="TreeGrafter"/>
</dbReference>
<comment type="function">
    <text evidence="13">Stores iron in a soluble, non-toxic, readily available form. Important for iron homeostasis. Iron is taken up in the ferrous form and deposited as ferric hydroxides after oxidation.</text>
</comment>
<evidence type="ECO:0000313" key="15">
    <source>
        <dbReference type="Ensembl" id="ENSMMSP00000018774.1"/>
    </source>
</evidence>
<protein>
    <recommendedName>
        <fullName evidence="13">Ferritin</fullName>
    </recommendedName>
</protein>
<comment type="catalytic activity">
    <reaction evidence="11">
        <text>4 Fe(2+) + O2 + 4 H(+) = 4 Fe(3+) + 2 H2O</text>
        <dbReference type="Rhea" id="RHEA:11148"/>
        <dbReference type="ChEBI" id="CHEBI:15377"/>
        <dbReference type="ChEBI" id="CHEBI:15378"/>
        <dbReference type="ChEBI" id="CHEBI:15379"/>
        <dbReference type="ChEBI" id="CHEBI:29033"/>
        <dbReference type="ChEBI" id="CHEBI:29034"/>
        <dbReference type="EC" id="1.16.3.1"/>
    </reaction>
</comment>
<comment type="similarity">
    <text evidence="3 13">Belongs to the ferritin family.</text>
</comment>
<keyword evidence="8" id="KW-0458">Lysosome</keyword>
<comment type="function">
    <text evidence="10">Stores iron in a soluble, non-toxic, readily available form. Important for iron homeostasis. Has ferroxidase activity. Iron is taken up in the ferrous form and deposited as ferric hydroxides after oxidation. Also plays a role in delivery of iron to cells. Mediates iron uptake in capsule cells of the developing kidney. Delivery to lysosomes is mediated by the cargo receptor NCOA4 for autophagic degradation and release of iron.</text>
</comment>
<dbReference type="InterPro" id="IPR009078">
    <property type="entry name" value="Ferritin-like_SF"/>
</dbReference>
<keyword evidence="4 13" id="KW-0409">Iron storage</keyword>
<dbReference type="GO" id="GO:0008199">
    <property type="term" value="F:ferric iron binding"/>
    <property type="evidence" value="ECO:0007669"/>
    <property type="project" value="InterPro"/>
</dbReference>
<dbReference type="InterPro" id="IPR009040">
    <property type="entry name" value="Ferritin-like_diiron"/>
</dbReference>
<dbReference type="FunFam" id="1.20.1260.10:FF:000016">
    <property type="entry name" value="Ferritin heavy chain"/>
    <property type="match status" value="1"/>
</dbReference>
<comment type="subcellular location">
    <subcellularLocation>
        <location evidence="2">Cytoplasmic vesicle</location>
        <location evidence="2">Autophagosome</location>
    </subcellularLocation>
    <subcellularLocation>
        <location evidence="1">Lysosome</location>
    </subcellularLocation>
</comment>
<feature type="domain" description="Ferritin-like diiron" evidence="14">
    <location>
        <begin position="10"/>
        <end position="159"/>
    </location>
</feature>
<evidence type="ECO:0000256" key="2">
    <source>
        <dbReference type="ARBA" id="ARBA00004419"/>
    </source>
</evidence>
<dbReference type="GeneTree" id="ENSGT00950000182841"/>
<evidence type="ECO:0000313" key="16">
    <source>
        <dbReference type="Proteomes" id="UP000694544"/>
    </source>
</evidence>
<organism evidence="15 16">
    <name type="scientific">Moschus moschiferus</name>
    <name type="common">Siberian musk deer</name>
    <name type="synonym">Moschus sibiricus</name>
    <dbReference type="NCBI Taxonomy" id="68415"/>
    <lineage>
        <taxon>Eukaryota</taxon>
        <taxon>Metazoa</taxon>
        <taxon>Chordata</taxon>
        <taxon>Craniata</taxon>
        <taxon>Vertebrata</taxon>
        <taxon>Euteleostomi</taxon>
        <taxon>Mammalia</taxon>
        <taxon>Eutheria</taxon>
        <taxon>Laurasiatheria</taxon>
        <taxon>Artiodactyla</taxon>
        <taxon>Ruminantia</taxon>
        <taxon>Pecora</taxon>
        <taxon>Moschidae</taxon>
        <taxon>Moschus</taxon>
    </lineage>
</organism>
<dbReference type="SUPFAM" id="SSF47240">
    <property type="entry name" value="Ferritin-like"/>
    <property type="match status" value="1"/>
</dbReference>
<dbReference type="InterPro" id="IPR001519">
    <property type="entry name" value="Ferritin"/>
</dbReference>
<dbReference type="PANTHER" id="PTHR11431:SF37">
    <property type="entry name" value="FERRITIN HEAVY CHAIN"/>
    <property type="match status" value="1"/>
</dbReference>
<evidence type="ECO:0000256" key="11">
    <source>
        <dbReference type="ARBA" id="ARBA00047990"/>
    </source>
</evidence>
<comment type="subunit">
    <text evidence="9">Oligomer of 24 subunits. There are two types of subunits: L (light) chain and H (heavy) chain. The major chain can be light or heavy, depending on the species and tissue type. The functional molecule forms a roughly spherical shell with a diameter of 12 nm and contains a central cavity into which the insoluble mineral iron core is deposited. Interacts with NCOA4; NCOA4 promotes targeting of the iron-binding ferritin complex to autolysosomes following starvation or iron depletion.</text>
</comment>
<evidence type="ECO:0000256" key="6">
    <source>
        <dbReference type="ARBA" id="ARBA00023002"/>
    </source>
</evidence>
<keyword evidence="5 12" id="KW-0479">Metal-binding</keyword>
<dbReference type="GO" id="GO:0005776">
    <property type="term" value="C:autophagosome"/>
    <property type="evidence" value="ECO:0007669"/>
    <property type="project" value="UniProtKB-SubCell"/>
</dbReference>
<name>A0A8C6DTG2_MOSMO</name>
<accession>A0A8C6DTG2</accession>
<reference evidence="15" key="2">
    <citation type="submission" date="2025-09" db="UniProtKB">
        <authorList>
            <consortium name="Ensembl"/>
        </authorList>
    </citation>
    <scope>IDENTIFICATION</scope>
</reference>
<evidence type="ECO:0000256" key="10">
    <source>
        <dbReference type="ARBA" id="ARBA00045964"/>
    </source>
</evidence>
<dbReference type="GO" id="GO:0006879">
    <property type="term" value="P:intracellular iron ion homeostasis"/>
    <property type="evidence" value="ECO:0007669"/>
    <property type="project" value="UniProtKB-KW"/>
</dbReference>
<evidence type="ECO:0000256" key="8">
    <source>
        <dbReference type="ARBA" id="ARBA00023228"/>
    </source>
</evidence>
<sequence length="182" mass="20870">MMPALLQVRQNCHPGCEAGINGQVNLQIYASYVYMSMAFYFDRDDVALKRFSHFFLCCSHKHKEQIQGLMHLQNRHGGRFCLPDLRQPDRTNWQSGLQAMQCTLHLEKSVNQSLLNLNQLATDKNDPHLCHFLKTQHLDQQVEFIKELGGHISNLHKMGAPEVSMAEYLFDKLTLGDGDKEA</sequence>
<dbReference type="CDD" id="cd01056">
    <property type="entry name" value="Euk_Ferritin"/>
    <property type="match status" value="1"/>
</dbReference>
<feature type="binding site" evidence="12">
    <location>
        <position position="141"/>
    </location>
    <ligand>
        <name>Fe cation</name>
        <dbReference type="ChEBI" id="CHEBI:24875"/>
        <label>1</label>
    </ligand>
</feature>
<evidence type="ECO:0000256" key="13">
    <source>
        <dbReference type="RuleBase" id="RU361145"/>
    </source>
</evidence>
<evidence type="ECO:0000259" key="14">
    <source>
        <dbReference type="PROSITE" id="PS50905"/>
    </source>
</evidence>
<reference evidence="15" key="1">
    <citation type="submission" date="2025-08" db="UniProtKB">
        <authorList>
            <consortium name="Ensembl"/>
        </authorList>
    </citation>
    <scope>IDENTIFICATION</scope>
</reference>
<dbReference type="GO" id="GO:0006826">
    <property type="term" value="P:iron ion transport"/>
    <property type="evidence" value="ECO:0007669"/>
    <property type="project" value="InterPro"/>
</dbReference>
<dbReference type="PANTHER" id="PTHR11431">
    <property type="entry name" value="FERRITIN"/>
    <property type="match status" value="1"/>
</dbReference>
<dbReference type="PROSITE" id="PS50905">
    <property type="entry name" value="FERRITIN_LIKE"/>
    <property type="match status" value="1"/>
</dbReference>
<keyword evidence="7 12" id="KW-0408">Iron</keyword>
<dbReference type="InterPro" id="IPR008331">
    <property type="entry name" value="Ferritin_DPS_dom"/>
</dbReference>
<dbReference type="InterPro" id="IPR012347">
    <property type="entry name" value="Ferritin-like"/>
</dbReference>
<keyword evidence="6" id="KW-0560">Oxidoreductase</keyword>
<dbReference type="Gene3D" id="1.20.1260.10">
    <property type="match status" value="1"/>
</dbReference>
<evidence type="ECO:0000256" key="9">
    <source>
        <dbReference type="ARBA" id="ARBA00044959"/>
    </source>
</evidence>
<dbReference type="Ensembl" id="ENSMMST00000020728.1">
    <property type="protein sequence ID" value="ENSMMSP00000018774.1"/>
    <property type="gene ID" value="ENSMMSG00000014198.1"/>
</dbReference>
<keyword evidence="16" id="KW-1185">Reference proteome</keyword>
<dbReference type="GO" id="GO:0004322">
    <property type="term" value="F:ferroxidase activity"/>
    <property type="evidence" value="ECO:0007669"/>
    <property type="project" value="UniProtKB-EC"/>
</dbReference>
<evidence type="ECO:0000256" key="12">
    <source>
        <dbReference type="PIRSR" id="PIRSR601519-1"/>
    </source>
</evidence>
<dbReference type="AlphaFoldDB" id="A0A8C6DTG2"/>
<proteinExistence type="inferred from homology"/>
<dbReference type="GO" id="GO:0005764">
    <property type="term" value="C:lysosome"/>
    <property type="evidence" value="ECO:0007669"/>
    <property type="project" value="UniProtKB-SubCell"/>
</dbReference>
<dbReference type="Proteomes" id="UP000694544">
    <property type="component" value="Unplaced"/>
</dbReference>